<feature type="transmembrane region" description="Helical" evidence="9">
    <location>
        <begin position="346"/>
        <end position="367"/>
    </location>
</feature>
<comment type="similarity">
    <text evidence="3 9">Belongs to the riboflavin transporter family.</text>
</comment>
<dbReference type="InterPro" id="IPR009357">
    <property type="entry name" value="Riboflavin_transptr"/>
</dbReference>
<sequence>MIVAGRRVDLDLALMVWGWGSWLGVNGIFVQLPQFVQRLPEQWALPSSITVAVQIANSGLLIYAFIKRFLPRITDAMCIYGLLAIGTTALFLNAFLYTETAYVGSTERSVVFIVLTIFTAMVGTTSSVVFYPYMRNFREMYLSTYLVGEGLSGLLPSILSLIQGIGGPPECVLSPDGNSMQAIFPPARFDPTVFLCIVGSLCITSFISFFVLNNYSGFDSEKISATEKKALTEETKEMPDETVVMSSTPKSMLDSHWLGLFILMAVINAFFNGLMPSLQTYSCLPYGRQAFHLAVTLGTIANPVACLAGVWMKMAHGRYIAGMLVISAGLIVYITVTAVMSPTPPLYQETSGAVIIVIVWVVANGLISYSRMWIYSKAREGGMKPMRVLGAIGQVGSALGSFTLFWVVNFGNFFQQAEDCPMPTLLLS</sequence>
<evidence type="ECO:0000256" key="6">
    <source>
        <dbReference type="ARBA" id="ARBA00022692"/>
    </source>
</evidence>
<comment type="caution">
    <text evidence="10">The sequence shown here is derived from an EMBL/GenBank/DDBJ whole genome shotgun (WGS) entry which is preliminary data.</text>
</comment>
<dbReference type="Pfam" id="PF06237">
    <property type="entry name" value="SLC52_ribofla_tr"/>
    <property type="match status" value="1"/>
</dbReference>
<evidence type="ECO:0000256" key="8">
    <source>
        <dbReference type="ARBA" id="ARBA00023136"/>
    </source>
</evidence>
<evidence type="ECO:0000256" key="4">
    <source>
        <dbReference type="ARBA" id="ARBA00022448"/>
    </source>
</evidence>
<protein>
    <recommendedName>
        <fullName evidence="9">Riboflavin transporter</fullName>
    </recommendedName>
</protein>
<proteinExistence type="inferred from homology"/>
<name>A0AAV1JMJ5_9NEOP</name>
<dbReference type="PANTHER" id="PTHR12929:SF10">
    <property type="entry name" value="RIBOFLAVIN TRANSPORTER"/>
    <property type="match status" value="1"/>
</dbReference>
<feature type="transmembrane region" description="Helical" evidence="9">
    <location>
        <begin position="110"/>
        <end position="133"/>
    </location>
</feature>
<feature type="transmembrane region" description="Helical" evidence="9">
    <location>
        <begin position="388"/>
        <end position="408"/>
    </location>
</feature>
<dbReference type="GO" id="GO:0032217">
    <property type="term" value="F:riboflavin transmembrane transporter activity"/>
    <property type="evidence" value="ECO:0007669"/>
    <property type="project" value="UniProtKB-UniRule"/>
</dbReference>
<feature type="transmembrane region" description="Helical" evidence="9">
    <location>
        <begin position="192"/>
        <end position="212"/>
    </location>
</feature>
<feature type="transmembrane region" description="Helical" evidence="9">
    <location>
        <begin position="257"/>
        <end position="278"/>
    </location>
</feature>
<feature type="transmembrane region" description="Helical" evidence="9">
    <location>
        <begin position="145"/>
        <end position="165"/>
    </location>
</feature>
<accession>A0AAV1JMJ5</accession>
<keyword evidence="5 9" id="KW-1003">Cell membrane</keyword>
<gene>
    <name evidence="10" type="ORF">LNINA_LOCUS8608</name>
</gene>
<evidence type="ECO:0000256" key="2">
    <source>
        <dbReference type="ARBA" id="ARBA00004651"/>
    </source>
</evidence>
<comment type="subcellular location">
    <subcellularLocation>
        <location evidence="2 9">Cell membrane</location>
        <topology evidence="2 9">Multi-pass membrane protein</topology>
    </subcellularLocation>
</comment>
<evidence type="ECO:0000256" key="1">
    <source>
        <dbReference type="ARBA" id="ARBA00000215"/>
    </source>
</evidence>
<feature type="transmembrane region" description="Helical" evidence="9">
    <location>
        <begin position="319"/>
        <end position="340"/>
    </location>
</feature>
<feature type="transmembrane region" description="Helical" evidence="9">
    <location>
        <begin position="12"/>
        <end position="32"/>
    </location>
</feature>
<feature type="transmembrane region" description="Helical" evidence="9">
    <location>
        <begin position="78"/>
        <end position="98"/>
    </location>
</feature>
<evidence type="ECO:0000313" key="10">
    <source>
        <dbReference type="EMBL" id="CAK1549297.1"/>
    </source>
</evidence>
<comment type="function">
    <text evidence="9">Plasma membrane transporter mediating the uptake by cells of the water soluble vitamin B2/riboflavin that plays a key role in biochemical oxidation-reduction reactions of the carbohydrate, lipid, and amino acid metabolism.</text>
</comment>
<comment type="catalytic activity">
    <reaction evidence="1 9">
        <text>riboflavin(in) = riboflavin(out)</text>
        <dbReference type="Rhea" id="RHEA:35015"/>
        <dbReference type="ChEBI" id="CHEBI:57986"/>
    </reaction>
</comment>
<evidence type="ECO:0000256" key="3">
    <source>
        <dbReference type="ARBA" id="ARBA00006366"/>
    </source>
</evidence>
<keyword evidence="8 9" id="KW-0472">Membrane</keyword>
<reference evidence="10 11" key="1">
    <citation type="submission" date="2023-11" db="EMBL/GenBank/DDBJ databases">
        <authorList>
            <person name="Okamura Y."/>
        </authorList>
    </citation>
    <scope>NUCLEOTIDE SEQUENCE [LARGE SCALE GENOMIC DNA]</scope>
</reference>
<evidence type="ECO:0000256" key="9">
    <source>
        <dbReference type="RuleBase" id="RU368035"/>
    </source>
</evidence>
<dbReference type="PANTHER" id="PTHR12929">
    <property type="entry name" value="SOLUTE CARRIER FAMILY 52"/>
    <property type="match status" value="1"/>
</dbReference>
<keyword evidence="4 9" id="KW-0813">Transport</keyword>
<evidence type="ECO:0000256" key="5">
    <source>
        <dbReference type="ARBA" id="ARBA00022475"/>
    </source>
</evidence>
<evidence type="ECO:0000256" key="7">
    <source>
        <dbReference type="ARBA" id="ARBA00022989"/>
    </source>
</evidence>
<organism evidence="10 11">
    <name type="scientific">Leptosia nina</name>
    <dbReference type="NCBI Taxonomy" id="320188"/>
    <lineage>
        <taxon>Eukaryota</taxon>
        <taxon>Metazoa</taxon>
        <taxon>Ecdysozoa</taxon>
        <taxon>Arthropoda</taxon>
        <taxon>Hexapoda</taxon>
        <taxon>Insecta</taxon>
        <taxon>Pterygota</taxon>
        <taxon>Neoptera</taxon>
        <taxon>Endopterygota</taxon>
        <taxon>Lepidoptera</taxon>
        <taxon>Glossata</taxon>
        <taxon>Ditrysia</taxon>
        <taxon>Papilionoidea</taxon>
        <taxon>Pieridae</taxon>
        <taxon>Pierinae</taxon>
        <taxon>Leptosia</taxon>
    </lineage>
</organism>
<keyword evidence="11" id="KW-1185">Reference proteome</keyword>
<dbReference type="Proteomes" id="UP001497472">
    <property type="component" value="Unassembled WGS sequence"/>
</dbReference>
<keyword evidence="7 9" id="KW-1133">Transmembrane helix</keyword>
<dbReference type="EMBL" id="CAVLEF010000011">
    <property type="protein sequence ID" value="CAK1549297.1"/>
    <property type="molecule type" value="Genomic_DNA"/>
</dbReference>
<evidence type="ECO:0000313" key="11">
    <source>
        <dbReference type="Proteomes" id="UP001497472"/>
    </source>
</evidence>
<dbReference type="GO" id="GO:0005886">
    <property type="term" value="C:plasma membrane"/>
    <property type="evidence" value="ECO:0007669"/>
    <property type="project" value="UniProtKB-SubCell"/>
</dbReference>
<feature type="transmembrane region" description="Helical" evidence="9">
    <location>
        <begin position="44"/>
        <end position="66"/>
    </location>
</feature>
<keyword evidence="6 9" id="KW-0812">Transmembrane</keyword>
<dbReference type="AlphaFoldDB" id="A0AAV1JMJ5"/>
<feature type="transmembrane region" description="Helical" evidence="9">
    <location>
        <begin position="290"/>
        <end position="312"/>
    </location>
</feature>